<reference evidence="6 7" key="1">
    <citation type="journal article" date="2018" name="Int. J. Syst. Evol. Microbiol.">
        <title>Glycomyces paridis sp. nov., isolated from the medicinal plant Paris polyphylla.</title>
        <authorList>
            <person name="Fang X.M."/>
            <person name="Bai J.L."/>
            <person name="Su J."/>
            <person name="Zhao L.L."/>
            <person name="Liu H.Y."/>
            <person name="Ma B.P."/>
            <person name="Zhang Y.Q."/>
            <person name="Yu L.Y."/>
        </authorList>
    </citation>
    <scope>NUCLEOTIDE SEQUENCE [LARGE SCALE GENOMIC DNA]</scope>
    <source>
        <strain evidence="6 7">CPCC 204357</strain>
    </source>
</reference>
<dbReference type="EMBL" id="STGX01000011">
    <property type="protein sequence ID" value="THV27336.1"/>
    <property type="molecule type" value="Genomic_DNA"/>
</dbReference>
<dbReference type="GO" id="GO:0050660">
    <property type="term" value="F:flavin adenine dinucleotide binding"/>
    <property type="evidence" value="ECO:0007669"/>
    <property type="project" value="TreeGrafter"/>
</dbReference>
<dbReference type="PANTHER" id="PTHR43735">
    <property type="entry name" value="APOPTOSIS-INDUCING FACTOR 1"/>
    <property type="match status" value="1"/>
</dbReference>
<dbReference type="Pfam" id="PF07992">
    <property type="entry name" value="Pyr_redox_2"/>
    <property type="match status" value="1"/>
</dbReference>
<dbReference type="GO" id="GO:0005737">
    <property type="term" value="C:cytoplasm"/>
    <property type="evidence" value="ECO:0007669"/>
    <property type="project" value="TreeGrafter"/>
</dbReference>
<dbReference type="InterPro" id="IPR036188">
    <property type="entry name" value="FAD/NAD-bd_sf"/>
</dbReference>
<organism evidence="6 7">
    <name type="scientific">Glycomyces paridis</name>
    <dbReference type="NCBI Taxonomy" id="2126555"/>
    <lineage>
        <taxon>Bacteria</taxon>
        <taxon>Bacillati</taxon>
        <taxon>Actinomycetota</taxon>
        <taxon>Actinomycetes</taxon>
        <taxon>Glycomycetales</taxon>
        <taxon>Glycomycetaceae</taxon>
        <taxon>Glycomyces</taxon>
    </lineage>
</organism>
<proteinExistence type="inferred from homology"/>
<evidence type="ECO:0000256" key="1">
    <source>
        <dbReference type="ARBA" id="ARBA00006442"/>
    </source>
</evidence>
<keyword evidence="3" id="KW-0274">FAD</keyword>
<evidence type="ECO:0000313" key="6">
    <source>
        <dbReference type="EMBL" id="THV27336.1"/>
    </source>
</evidence>
<evidence type="ECO:0000259" key="5">
    <source>
        <dbReference type="Pfam" id="PF07992"/>
    </source>
</evidence>
<dbReference type="PANTHER" id="PTHR43735:SF3">
    <property type="entry name" value="FERROPTOSIS SUPPRESSOR PROTEIN 1"/>
    <property type="match status" value="1"/>
</dbReference>
<evidence type="ECO:0000256" key="4">
    <source>
        <dbReference type="ARBA" id="ARBA00023002"/>
    </source>
</evidence>
<name>A0A4V4HNT4_9ACTN</name>
<sequence length="371" mass="39078">MTHQGRTATGRTVAVVGGGYGGAAVAAALDEHADVLLIEPKDAFVNAAGSLRALTRPDEWAERIFFPYDTLLKRGRQIREYAAAVDPHGVTLAGGARVEADYLVIATGSGYPYPAKTRTDSSPEAVAHFKATHADLAAARRVLIAGAGPVGLELAGEIKAVWPEKVVTIVDPAAELLPGYEPALRADLHRQLDLLGIELRLGTAFAAEPELEPGSAGVVKVDLGTDQVEADIWFRAYGATVNSDYLGDALAPLDRDGRLPVTAKLNVDGHAHVYAVGDVTDVPEEKRAGSAMRHAEVVAANIIAQINGEEPAGEYRPMPVPVVLLPLGPEHGVGQIPSEDGPALLSPEDVAAWKGRDLMRGKFAELFGLPA</sequence>
<evidence type="ECO:0000313" key="7">
    <source>
        <dbReference type="Proteomes" id="UP000305792"/>
    </source>
</evidence>
<gene>
    <name evidence="6" type="ORF">E9998_15910</name>
</gene>
<keyword evidence="4" id="KW-0560">Oxidoreductase</keyword>
<comment type="similarity">
    <text evidence="1">Belongs to the FAD-dependent oxidoreductase family.</text>
</comment>
<accession>A0A4V4HNT4</accession>
<feature type="domain" description="FAD/NAD(P)-binding" evidence="5">
    <location>
        <begin position="12"/>
        <end position="285"/>
    </location>
</feature>
<dbReference type="InterPro" id="IPR023753">
    <property type="entry name" value="FAD/NAD-binding_dom"/>
</dbReference>
<dbReference type="PRINTS" id="PR00368">
    <property type="entry name" value="FADPNR"/>
</dbReference>
<dbReference type="GO" id="GO:0004174">
    <property type="term" value="F:electron-transferring-flavoprotein dehydrogenase activity"/>
    <property type="evidence" value="ECO:0007669"/>
    <property type="project" value="TreeGrafter"/>
</dbReference>
<evidence type="ECO:0000256" key="2">
    <source>
        <dbReference type="ARBA" id="ARBA00022630"/>
    </source>
</evidence>
<keyword evidence="2" id="KW-0285">Flavoprotein</keyword>
<dbReference type="AlphaFoldDB" id="A0A4V4HNT4"/>
<dbReference type="SUPFAM" id="SSF51905">
    <property type="entry name" value="FAD/NAD(P)-binding domain"/>
    <property type="match status" value="1"/>
</dbReference>
<protein>
    <submittedName>
        <fullName evidence="6">FAD-dependent oxidoreductase</fullName>
    </submittedName>
</protein>
<keyword evidence="7" id="KW-1185">Reference proteome</keyword>
<dbReference type="OrthoDB" id="3248171at2"/>
<dbReference type="RefSeq" id="WP_136530679.1">
    <property type="nucleotide sequence ID" value="NZ_STGX01000011.1"/>
</dbReference>
<dbReference type="Proteomes" id="UP000305792">
    <property type="component" value="Unassembled WGS sequence"/>
</dbReference>
<dbReference type="Gene3D" id="3.50.50.100">
    <property type="match status" value="1"/>
</dbReference>
<comment type="caution">
    <text evidence="6">The sequence shown here is derived from an EMBL/GenBank/DDBJ whole genome shotgun (WGS) entry which is preliminary data.</text>
</comment>
<evidence type="ECO:0000256" key="3">
    <source>
        <dbReference type="ARBA" id="ARBA00022827"/>
    </source>
</evidence>